<dbReference type="EMBL" id="CACTIH010005715">
    <property type="protein sequence ID" value="CAA3000837.1"/>
    <property type="molecule type" value="Genomic_DNA"/>
</dbReference>
<keyword evidence="2" id="KW-1185">Reference proteome</keyword>
<dbReference type="AlphaFoldDB" id="A0A8S0T7A2"/>
<dbReference type="Gramene" id="OE9A070431T1">
    <property type="protein sequence ID" value="OE9A070431C1"/>
    <property type="gene ID" value="OE9A070431"/>
</dbReference>
<sequence>MRITEIDWENTGASPVPEFLKVQDYSDVLLNQLQEVKLDSIVFEITLIKLSFEKSPKLKRMVIRHRIDFLRPSIEKVNVILKEEYFTFNFAMWLSEIGNVFAGSCKAVLAKYEITIHIEKTLPKL</sequence>
<name>A0A8S0T7A2_OLEEU</name>
<dbReference type="Proteomes" id="UP000594638">
    <property type="component" value="Unassembled WGS sequence"/>
</dbReference>
<gene>
    <name evidence="1" type="ORF">OLEA9_A070431</name>
</gene>
<reference evidence="1 2" key="1">
    <citation type="submission" date="2019-12" db="EMBL/GenBank/DDBJ databases">
        <authorList>
            <person name="Alioto T."/>
            <person name="Alioto T."/>
            <person name="Gomez Garrido J."/>
        </authorList>
    </citation>
    <scope>NUCLEOTIDE SEQUENCE [LARGE SCALE GENOMIC DNA]</scope>
</reference>
<evidence type="ECO:0000313" key="2">
    <source>
        <dbReference type="Proteomes" id="UP000594638"/>
    </source>
</evidence>
<proteinExistence type="predicted"/>
<evidence type="ECO:0000313" key="1">
    <source>
        <dbReference type="EMBL" id="CAA3000837.1"/>
    </source>
</evidence>
<accession>A0A8S0T7A2</accession>
<organism evidence="1 2">
    <name type="scientific">Olea europaea subsp. europaea</name>
    <dbReference type="NCBI Taxonomy" id="158383"/>
    <lineage>
        <taxon>Eukaryota</taxon>
        <taxon>Viridiplantae</taxon>
        <taxon>Streptophyta</taxon>
        <taxon>Embryophyta</taxon>
        <taxon>Tracheophyta</taxon>
        <taxon>Spermatophyta</taxon>
        <taxon>Magnoliopsida</taxon>
        <taxon>eudicotyledons</taxon>
        <taxon>Gunneridae</taxon>
        <taxon>Pentapetalae</taxon>
        <taxon>asterids</taxon>
        <taxon>lamiids</taxon>
        <taxon>Lamiales</taxon>
        <taxon>Oleaceae</taxon>
        <taxon>Oleeae</taxon>
        <taxon>Olea</taxon>
    </lineage>
</organism>
<protein>
    <submittedName>
        <fullName evidence="1">Uncharacterized protein</fullName>
    </submittedName>
</protein>
<dbReference type="OrthoDB" id="1298633at2759"/>
<comment type="caution">
    <text evidence="1">The sequence shown here is derived from an EMBL/GenBank/DDBJ whole genome shotgun (WGS) entry which is preliminary data.</text>
</comment>